<comment type="similarity">
    <text evidence="2">Belongs to the UPF0053 family.</text>
</comment>
<evidence type="ECO:0000313" key="15">
    <source>
        <dbReference type="Proteomes" id="UP000275225"/>
    </source>
</evidence>
<dbReference type="PROSITE" id="PS51371">
    <property type="entry name" value="CBS"/>
    <property type="match status" value="2"/>
</dbReference>
<dbReference type="InterPro" id="IPR016169">
    <property type="entry name" value="FAD-bd_PCMH_sub2"/>
</dbReference>
<evidence type="ECO:0000256" key="4">
    <source>
        <dbReference type="ARBA" id="ARBA00022692"/>
    </source>
</evidence>
<dbReference type="RefSeq" id="WP_124235335.1">
    <property type="nucleotide sequence ID" value="NZ_JBHUFI010000007.1"/>
</dbReference>
<dbReference type="SUPFAM" id="SSF56176">
    <property type="entry name" value="FAD-binding/transporter-associated domain-like"/>
    <property type="match status" value="1"/>
</dbReference>
<evidence type="ECO:0000256" key="7">
    <source>
        <dbReference type="ARBA" id="ARBA00023122"/>
    </source>
</evidence>
<keyword evidence="8 10" id="KW-0472">Membrane</keyword>
<keyword evidence="4 10" id="KW-0812">Transmembrane</keyword>
<feature type="transmembrane region" description="Helical" evidence="11">
    <location>
        <begin position="63"/>
        <end position="82"/>
    </location>
</feature>
<dbReference type="Pfam" id="PF01595">
    <property type="entry name" value="CNNM"/>
    <property type="match status" value="1"/>
</dbReference>
<dbReference type="InterPro" id="IPR046342">
    <property type="entry name" value="CBS_dom_sf"/>
</dbReference>
<dbReference type="Pfam" id="PF03471">
    <property type="entry name" value="CorC_HlyC"/>
    <property type="match status" value="1"/>
</dbReference>
<evidence type="ECO:0000256" key="2">
    <source>
        <dbReference type="ARBA" id="ARBA00006337"/>
    </source>
</evidence>
<dbReference type="InterPro" id="IPR000644">
    <property type="entry name" value="CBS_dom"/>
</dbReference>
<dbReference type="FunFam" id="3.10.580.10:FF:000002">
    <property type="entry name" value="Magnesium/cobalt efflux protein CorC"/>
    <property type="match status" value="1"/>
</dbReference>
<evidence type="ECO:0000256" key="11">
    <source>
        <dbReference type="SAM" id="Phobius"/>
    </source>
</evidence>
<dbReference type="CDD" id="cd04590">
    <property type="entry name" value="CBS_pair_CorC_HlyC_assoc"/>
    <property type="match status" value="1"/>
</dbReference>
<evidence type="ECO:0000256" key="5">
    <source>
        <dbReference type="ARBA" id="ARBA00022737"/>
    </source>
</evidence>
<dbReference type="InterPro" id="IPR044751">
    <property type="entry name" value="Ion_transp-like_CBS"/>
</dbReference>
<reference evidence="14 15" key="1">
    <citation type="submission" date="2018-11" db="EMBL/GenBank/DDBJ databases">
        <authorList>
            <person name="Li F."/>
        </authorList>
    </citation>
    <scope>NUCLEOTIDE SEQUENCE [LARGE SCALE GENOMIC DNA]</scope>
    <source>
        <strain evidence="14 15">YS17T</strain>
    </source>
</reference>
<dbReference type="OrthoDB" id="110231at2"/>
<evidence type="ECO:0000256" key="8">
    <source>
        <dbReference type="ARBA" id="ARBA00023136"/>
    </source>
</evidence>
<dbReference type="EMBL" id="RQJX01000001">
    <property type="protein sequence ID" value="RQN10139.1"/>
    <property type="molecule type" value="Genomic_DNA"/>
</dbReference>
<feature type="domain" description="CBS" evidence="12">
    <location>
        <begin position="272"/>
        <end position="329"/>
    </location>
</feature>
<dbReference type="Gene3D" id="3.30.465.10">
    <property type="match status" value="1"/>
</dbReference>
<feature type="transmembrane region" description="Helical" evidence="11">
    <location>
        <begin position="6"/>
        <end position="26"/>
    </location>
</feature>
<gene>
    <name evidence="14" type="ORF">EHW97_01215</name>
</gene>
<keyword evidence="15" id="KW-1185">Reference proteome</keyword>
<evidence type="ECO:0000256" key="10">
    <source>
        <dbReference type="PROSITE-ProRule" id="PRU01193"/>
    </source>
</evidence>
<evidence type="ECO:0000259" key="12">
    <source>
        <dbReference type="PROSITE" id="PS51371"/>
    </source>
</evidence>
<dbReference type="PROSITE" id="PS51846">
    <property type="entry name" value="CNNM"/>
    <property type="match status" value="1"/>
</dbReference>
<evidence type="ECO:0000256" key="3">
    <source>
        <dbReference type="ARBA" id="ARBA00022475"/>
    </source>
</evidence>
<keyword evidence="7 9" id="KW-0129">CBS domain</keyword>
<evidence type="ECO:0000259" key="13">
    <source>
        <dbReference type="PROSITE" id="PS51846"/>
    </source>
</evidence>
<feature type="domain" description="CNNM transmembrane" evidence="13">
    <location>
        <begin position="1"/>
        <end position="185"/>
    </location>
</feature>
<dbReference type="Gene3D" id="3.10.580.10">
    <property type="entry name" value="CBS-domain"/>
    <property type="match status" value="1"/>
</dbReference>
<evidence type="ECO:0000256" key="1">
    <source>
        <dbReference type="ARBA" id="ARBA00004651"/>
    </source>
</evidence>
<sequence>MTVTPLLLAVVLAVVAGVLVSIDAAISSFSRARAEELAESGSAGAKRLGTILEDPAPYLNTVLLLRILAETASIVLVAAVIADQVEGLWSNVLIAVAIMTVVSFVAIGVGPRTVGKQHAERIAIASAWPVIVLTALLGPLPKFLILVGNALTPGKGFSEGPFASEVEVRELVDLAAASAVIESDESRMIQSVFELGDTIVREVMVPRPDLVFIEQHKTLRQAMSLALRSGYSRIPVVGENLDDVVGMAYLKDITKRVFDNHVAETTEKVDSISRPCMFVPDTKKVDDLLREMQAERTHVAIVVDEYGGTAGMVTIEDILEEIVGEITDEYDTEPDERERLSDGSWRVSARFEVDDLEDLFGTPVEDDDVDSVGGLMAKHLGKVPIPGSVVEVDGLRFEAQAPAGRRNRIGRVLVSRAEPVDGEAPER</sequence>
<dbReference type="SMART" id="SM01091">
    <property type="entry name" value="CorC_HlyC"/>
    <property type="match status" value="1"/>
</dbReference>
<protein>
    <submittedName>
        <fullName evidence="14">HlyC/CorC family transporter</fullName>
    </submittedName>
</protein>
<keyword evidence="5" id="KW-0677">Repeat</keyword>
<comment type="subcellular location">
    <subcellularLocation>
        <location evidence="1">Cell membrane</location>
        <topology evidence="1">Multi-pass membrane protein</topology>
    </subcellularLocation>
</comment>
<dbReference type="Proteomes" id="UP000275225">
    <property type="component" value="Unassembled WGS sequence"/>
</dbReference>
<dbReference type="GO" id="GO:0050660">
    <property type="term" value="F:flavin adenine dinucleotide binding"/>
    <property type="evidence" value="ECO:0007669"/>
    <property type="project" value="InterPro"/>
</dbReference>
<dbReference type="InterPro" id="IPR005170">
    <property type="entry name" value="Transptr-assoc_dom"/>
</dbReference>
<keyword evidence="3" id="KW-1003">Cell membrane</keyword>
<keyword evidence="6 10" id="KW-1133">Transmembrane helix</keyword>
<dbReference type="PANTHER" id="PTHR22777">
    <property type="entry name" value="HEMOLYSIN-RELATED"/>
    <property type="match status" value="1"/>
</dbReference>
<organism evidence="14 15">
    <name type="scientific">Aeromicrobium camelliae</name>
    <dbReference type="NCBI Taxonomy" id="1538144"/>
    <lineage>
        <taxon>Bacteria</taxon>
        <taxon>Bacillati</taxon>
        <taxon>Actinomycetota</taxon>
        <taxon>Actinomycetes</taxon>
        <taxon>Propionibacteriales</taxon>
        <taxon>Nocardioidaceae</taxon>
        <taxon>Aeromicrobium</taxon>
    </lineage>
</organism>
<dbReference type="GO" id="GO:0005886">
    <property type="term" value="C:plasma membrane"/>
    <property type="evidence" value="ECO:0007669"/>
    <property type="project" value="UniProtKB-SubCell"/>
</dbReference>
<feature type="domain" description="CBS" evidence="12">
    <location>
        <begin position="204"/>
        <end position="264"/>
    </location>
</feature>
<evidence type="ECO:0000256" key="6">
    <source>
        <dbReference type="ARBA" id="ARBA00022989"/>
    </source>
</evidence>
<name>A0A3N6WRQ6_9ACTN</name>
<dbReference type="PANTHER" id="PTHR22777:SF32">
    <property type="entry name" value="UPF0053 INNER MEMBRANE PROTEIN YFJD"/>
    <property type="match status" value="1"/>
</dbReference>
<dbReference type="SMART" id="SM00116">
    <property type="entry name" value="CBS"/>
    <property type="match status" value="2"/>
</dbReference>
<proteinExistence type="inferred from homology"/>
<dbReference type="SUPFAM" id="SSF54631">
    <property type="entry name" value="CBS-domain pair"/>
    <property type="match status" value="1"/>
</dbReference>
<evidence type="ECO:0000313" key="14">
    <source>
        <dbReference type="EMBL" id="RQN10139.1"/>
    </source>
</evidence>
<accession>A0A3N6WRQ6</accession>
<dbReference type="InterPro" id="IPR002550">
    <property type="entry name" value="CNNM"/>
</dbReference>
<dbReference type="InterPro" id="IPR036318">
    <property type="entry name" value="FAD-bd_PCMH-like_sf"/>
</dbReference>
<dbReference type="Pfam" id="PF00571">
    <property type="entry name" value="CBS"/>
    <property type="match status" value="2"/>
</dbReference>
<feature type="transmembrane region" description="Helical" evidence="11">
    <location>
        <begin position="122"/>
        <end position="140"/>
    </location>
</feature>
<dbReference type="AlphaFoldDB" id="A0A3N6WRQ6"/>
<evidence type="ECO:0000256" key="9">
    <source>
        <dbReference type="PROSITE-ProRule" id="PRU00703"/>
    </source>
</evidence>
<feature type="transmembrane region" description="Helical" evidence="11">
    <location>
        <begin position="88"/>
        <end position="110"/>
    </location>
</feature>
<comment type="caution">
    <text evidence="14">The sequence shown here is derived from an EMBL/GenBank/DDBJ whole genome shotgun (WGS) entry which is preliminary data.</text>
</comment>